<evidence type="ECO:0000259" key="2">
    <source>
        <dbReference type="Pfam" id="PF13581"/>
    </source>
</evidence>
<dbReference type="InterPro" id="IPR036890">
    <property type="entry name" value="HATPase_C_sf"/>
</dbReference>
<dbReference type="Pfam" id="PF13581">
    <property type="entry name" value="HATPase_c_2"/>
    <property type="match status" value="1"/>
</dbReference>
<evidence type="ECO:0000313" key="4">
    <source>
        <dbReference type="Proteomes" id="UP000654947"/>
    </source>
</evidence>
<keyword evidence="1" id="KW-0723">Serine/threonine-protein kinase</keyword>
<dbReference type="PANTHER" id="PTHR35526:SF3">
    <property type="entry name" value="ANTI-SIGMA-F FACTOR RSBW"/>
    <property type="match status" value="1"/>
</dbReference>
<dbReference type="EMBL" id="BMXL01000023">
    <property type="protein sequence ID" value="GHD32187.1"/>
    <property type="molecule type" value="Genomic_DNA"/>
</dbReference>
<comment type="caution">
    <text evidence="3">The sequence shown here is derived from an EMBL/GenBank/DDBJ whole genome shotgun (WGS) entry which is preliminary data.</text>
</comment>
<evidence type="ECO:0000313" key="3">
    <source>
        <dbReference type="EMBL" id="GHD32187.1"/>
    </source>
</evidence>
<dbReference type="GO" id="GO:0004674">
    <property type="term" value="F:protein serine/threonine kinase activity"/>
    <property type="evidence" value="ECO:0007669"/>
    <property type="project" value="UniProtKB-KW"/>
</dbReference>
<sequence length="179" mass="19940">MTIIHPTPTPAYPGRRWEARHYPGTPPACARLRSELRDDLATLSGIPRQVREDVELCASEAFTNAVTHSRSRQPGGSVTRLLSTPLVMDPETTVRLCVIDQGPLDHPPARPSLCRPTMRRSAEEWESTESGRGLLLIHHLADEWGTRRWPCSEASTEIGTVLWAEFTFTRVTCVCGGVR</sequence>
<name>A0A918XIH2_9ACTN</name>
<protein>
    <recommendedName>
        <fullName evidence="2">Histidine kinase/HSP90-like ATPase domain-containing protein</fullName>
    </recommendedName>
</protein>
<dbReference type="RefSeq" id="WP_017577302.1">
    <property type="nucleotide sequence ID" value="NZ_BMXL01000023.1"/>
</dbReference>
<organism evidence="3 4">
    <name type="scientific">Nocardiopsis kunsanensis</name>
    <dbReference type="NCBI Taxonomy" id="141693"/>
    <lineage>
        <taxon>Bacteria</taxon>
        <taxon>Bacillati</taxon>
        <taxon>Actinomycetota</taxon>
        <taxon>Actinomycetes</taxon>
        <taxon>Streptosporangiales</taxon>
        <taxon>Nocardiopsidaceae</taxon>
        <taxon>Nocardiopsis</taxon>
    </lineage>
</organism>
<dbReference type="AlphaFoldDB" id="A0A918XIH2"/>
<keyword evidence="4" id="KW-1185">Reference proteome</keyword>
<evidence type="ECO:0000256" key="1">
    <source>
        <dbReference type="ARBA" id="ARBA00022527"/>
    </source>
</evidence>
<dbReference type="PANTHER" id="PTHR35526">
    <property type="entry name" value="ANTI-SIGMA-F FACTOR RSBW-RELATED"/>
    <property type="match status" value="1"/>
</dbReference>
<dbReference type="InterPro" id="IPR003594">
    <property type="entry name" value="HATPase_dom"/>
</dbReference>
<gene>
    <name evidence="3" type="ORF">GCM10007147_35450</name>
</gene>
<accession>A0A918XIH2</accession>
<keyword evidence="1" id="KW-0418">Kinase</keyword>
<dbReference type="Proteomes" id="UP000654947">
    <property type="component" value="Unassembled WGS sequence"/>
</dbReference>
<dbReference type="Gene3D" id="3.30.565.10">
    <property type="entry name" value="Histidine kinase-like ATPase, C-terminal domain"/>
    <property type="match status" value="1"/>
</dbReference>
<dbReference type="CDD" id="cd16936">
    <property type="entry name" value="HATPase_RsbW-like"/>
    <property type="match status" value="1"/>
</dbReference>
<dbReference type="SUPFAM" id="SSF55874">
    <property type="entry name" value="ATPase domain of HSP90 chaperone/DNA topoisomerase II/histidine kinase"/>
    <property type="match status" value="1"/>
</dbReference>
<feature type="domain" description="Histidine kinase/HSP90-like ATPase" evidence="2">
    <location>
        <begin position="25"/>
        <end position="145"/>
    </location>
</feature>
<proteinExistence type="predicted"/>
<dbReference type="InterPro" id="IPR050267">
    <property type="entry name" value="Anti-sigma-factor_SerPK"/>
</dbReference>
<reference evidence="3 4" key="1">
    <citation type="journal article" date="2014" name="Int. J. Syst. Evol. Microbiol.">
        <title>Complete genome sequence of Corynebacterium casei LMG S-19264T (=DSM 44701T), isolated from a smear-ripened cheese.</title>
        <authorList>
            <consortium name="US DOE Joint Genome Institute (JGI-PGF)"/>
            <person name="Walter F."/>
            <person name="Albersmeier A."/>
            <person name="Kalinowski J."/>
            <person name="Ruckert C."/>
        </authorList>
    </citation>
    <scope>NUCLEOTIDE SEQUENCE [LARGE SCALE GENOMIC DNA]</scope>
    <source>
        <strain evidence="3 4">KCTC 19473</strain>
    </source>
</reference>
<keyword evidence="1" id="KW-0808">Transferase</keyword>